<comment type="subcellular location">
    <subcellularLocation>
        <location evidence="1">Cytoplasm</location>
    </subcellularLocation>
</comment>
<dbReference type="PANTHER" id="PTHR42749:SF1">
    <property type="entry name" value="CELL SHAPE-DETERMINING PROTEIN MREB"/>
    <property type="match status" value="1"/>
</dbReference>
<accession>A0A3D3G0Z1</accession>
<evidence type="ECO:0000256" key="1">
    <source>
        <dbReference type="ARBA" id="ARBA00004496"/>
    </source>
</evidence>
<dbReference type="Gene3D" id="3.30.420.40">
    <property type="match status" value="1"/>
</dbReference>
<dbReference type="Proteomes" id="UP000262257">
    <property type="component" value="Unassembled WGS sequence"/>
</dbReference>
<keyword evidence="3" id="KW-0547">Nucleotide-binding</keyword>
<dbReference type="EMBL" id="DPXL01000120">
    <property type="protein sequence ID" value="HCM31690.1"/>
    <property type="molecule type" value="Genomic_DNA"/>
</dbReference>
<evidence type="ECO:0000256" key="2">
    <source>
        <dbReference type="ARBA" id="ARBA00022490"/>
    </source>
</evidence>
<gene>
    <name evidence="5" type="ORF">DIC32_09280</name>
</gene>
<dbReference type="AlphaFoldDB" id="A0A3D3G0Z1"/>
<feature type="non-terminal residue" evidence="5">
    <location>
        <position position="1"/>
    </location>
</feature>
<dbReference type="InterPro" id="IPR043129">
    <property type="entry name" value="ATPase_NBD"/>
</dbReference>
<evidence type="ECO:0000256" key="3">
    <source>
        <dbReference type="ARBA" id="ARBA00022741"/>
    </source>
</evidence>
<evidence type="ECO:0000313" key="6">
    <source>
        <dbReference type="Proteomes" id="UP000262257"/>
    </source>
</evidence>
<dbReference type="GO" id="GO:0005737">
    <property type="term" value="C:cytoplasm"/>
    <property type="evidence" value="ECO:0007669"/>
    <property type="project" value="UniProtKB-SubCell"/>
</dbReference>
<proteinExistence type="predicted"/>
<dbReference type="GO" id="GO:0005524">
    <property type="term" value="F:ATP binding"/>
    <property type="evidence" value="ECO:0007669"/>
    <property type="project" value="UniProtKB-KW"/>
</dbReference>
<dbReference type="InterPro" id="IPR056546">
    <property type="entry name" value="MreB_MamK-like"/>
</dbReference>
<keyword evidence="2" id="KW-0963">Cytoplasm</keyword>
<evidence type="ECO:0000313" key="5">
    <source>
        <dbReference type="EMBL" id="HCM31690.1"/>
    </source>
</evidence>
<keyword evidence="4" id="KW-0067">ATP-binding</keyword>
<dbReference type="SUPFAM" id="SSF53067">
    <property type="entry name" value="Actin-like ATPase domain"/>
    <property type="match status" value="1"/>
</dbReference>
<comment type="caution">
    <text evidence="5">The sequence shown here is derived from an EMBL/GenBank/DDBJ whole genome shotgun (WGS) entry which is preliminary data.</text>
</comment>
<protein>
    <submittedName>
        <fullName evidence="5">Rod shape-determining protein</fullName>
    </submittedName>
</protein>
<evidence type="ECO:0000256" key="4">
    <source>
        <dbReference type="ARBA" id="ARBA00022840"/>
    </source>
</evidence>
<sequence>IKKEVGMAIGDGTTLEIEVRGRNLAEGVPRSITVTSDEITQAIADPLSNIVSAVKSALEQTPPELSSDIAERGIVLTGGGALLRNLDKLLAQETGLPVMVAEDPLTCVTRGGGKVLEFFDNPNHDMLFVG</sequence>
<organism evidence="5 6">
    <name type="scientific">Acinetobacter radioresistens</name>
    <dbReference type="NCBI Taxonomy" id="40216"/>
    <lineage>
        <taxon>Bacteria</taxon>
        <taxon>Pseudomonadati</taxon>
        <taxon>Pseudomonadota</taxon>
        <taxon>Gammaproteobacteria</taxon>
        <taxon>Moraxellales</taxon>
        <taxon>Moraxellaceae</taxon>
        <taxon>Acinetobacter</taxon>
    </lineage>
</organism>
<name>A0A3D3G0Z1_ACIRA</name>
<reference evidence="5 6" key="1">
    <citation type="journal article" date="2018" name="Nat. Biotechnol.">
        <title>A standardized bacterial taxonomy based on genome phylogeny substantially revises the tree of life.</title>
        <authorList>
            <person name="Parks D.H."/>
            <person name="Chuvochina M."/>
            <person name="Waite D.W."/>
            <person name="Rinke C."/>
            <person name="Skarshewski A."/>
            <person name="Chaumeil P.A."/>
            <person name="Hugenholtz P."/>
        </authorList>
    </citation>
    <scope>NUCLEOTIDE SEQUENCE [LARGE SCALE GENOMIC DNA]</scope>
    <source>
        <strain evidence="5">UBA10045</strain>
    </source>
</reference>
<dbReference type="PANTHER" id="PTHR42749">
    <property type="entry name" value="CELL SHAPE-DETERMINING PROTEIN MREB"/>
    <property type="match status" value="1"/>
</dbReference>
<dbReference type="Pfam" id="PF06723">
    <property type="entry name" value="MreB_Mbl"/>
    <property type="match status" value="1"/>
</dbReference>